<dbReference type="Pfam" id="PF22942">
    <property type="entry name" value="DUF7025"/>
    <property type="match status" value="1"/>
</dbReference>
<evidence type="ECO:0000256" key="1">
    <source>
        <dbReference type="SAM" id="MobiDB-lite"/>
    </source>
</evidence>
<dbReference type="GO" id="GO:0016887">
    <property type="term" value="F:ATP hydrolysis activity"/>
    <property type="evidence" value="ECO:0007669"/>
    <property type="project" value="InterPro"/>
</dbReference>
<feature type="region of interest" description="Disordered" evidence="1">
    <location>
        <begin position="244"/>
        <end position="310"/>
    </location>
</feature>
<dbReference type="Proteomes" id="UP000293360">
    <property type="component" value="Unassembled WGS sequence"/>
</dbReference>
<feature type="compositionally biased region" description="Basic and acidic residues" evidence="1">
    <location>
        <begin position="36"/>
        <end position="45"/>
    </location>
</feature>
<dbReference type="InterPro" id="IPR056599">
    <property type="entry name" value="AAA_lid_fung"/>
</dbReference>
<dbReference type="Pfam" id="PF00004">
    <property type="entry name" value="AAA"/>
    <property type="match status" value="1"/>
</dbReference>
<feature type="domain" description="AAA+ ATPase" evidence="2">
    <location>
        <begin position="702"/>
        <end position="829"/>
    </location>
</feature>
<reference evidence="3 4" key="1">
    <citation type="submission" date="2018-06" db="EMBL/GenBank/DDBJ databases">
        <title>Complete Genomes of Monosporascus.</title>
        <authorList>
            <person name="Robinson A.J."/>
            <person name="Natvig D.O."/>
        </authorList>
    </citation>
    <scope>NUCLEOTIDE SEQUENCE [LARGE SCALE GENOMIC DNA]</scope>
    <source>
        <strain evidence="3 4">CBS 110550</strain>
    </source>
</reference>
<feature type="compositionally biased region" description="Basic and acidic residues" evidence="1">
    <location>
        <begin position="956"/>
        <end position="978"/>
    </location>
</feature>
<dbReference type="InterPro" id="IPR003959">
    <property type="entry name" value="ATPase_AAA_core"/>
</dbReference>
<feature type="compositionally biased region" description="Basic and acidic residues" evidence="1">
    <location>
        <begin position="52"/>
        <end position="77"/>
    </location>
</feature>
<dbReference type="InterPro" id="IPR054289">
    <property type="entry name" value="DUF7025"/>
</dbReference>
<accession>A0A4Q4T9M8</accession>
<dbReference type="InterPro" id="IPR027417">
    <property type="entry name" value="P-loop_NTPase"/>
</dbReference>
<evidence type="ECO:0000313" key="4">
    <source>
        <dbReference type="Proteomes" id="UP000293360"/>
    </source>
</evidence>
<feature type="compositionally biased region" description="Polar residues" evidence="1">
    <location>
        <begin position="1"/>
        <end position="17"/>
    </location>
</feature>
<dbReference type="AlphaFoldDB" id="A0A4Q4T9M8"/>
<feature type="compositionally biased region" description="Low complexity" evidence="1">
    <location>
        <begin position="987"/>
        <end position="998"/>
    </location>
</feature>
<feature type="compositionally biased region" description="Acidic residues" evidence="1">
    <location>
        <begin position="1016"/>
        <end position="1034"/>
    </location>
</feature>
<feature type="region of interest" description="Disordered" evidence="1">
    <location>
        <begin position="1"/>
        <end position="86"/>
    </location>
</feature>
<evidence type="ECO:0000259" key="2">
    <source>
        <dbReference type="SMART" id="SM00382"/>
    </source>
</evidence>
<organism evidence="3 4">
    <name type="scientific">Monosporascus ibericus</name>
    <dbReference type="NCBI Taxonomy" id="155417"/>
    <lineage>
        <taxon>Eukaryota</taxon>
        <taxon>Fungi</taxon>
        <taxon>Dikarya</taxon>
        <taxon>Ascomycota</taxon>
        <taxon>Pezizomycotina</taxon>
        <taxon>Sordariomycetes</taxon>
        <taxon>Xylariomycetidae</taxon>
        <taxon>Xylariales</taxon>
        <taxon>Xylariales incertae sedis</taxon>
        <taxon>Monosporascus</taxon>
    </lineage>
</organism>
<dbReference type="CDD" id="cd19481">
    <property type="entry name" value="RecA-like_protease"/>
    <property type="match status" value="1"/>
</dbReference>
<feature type="region of interest" description="Disordered" evidence="1">
    <location>
        <begin position="956"/>
        <end position="1034"/>
    </location>
</feature>
<feature type="compositionally biased region" description="Polar residues" evidence="1">
    <location>
        <begin position="26"/>
        <end position="35"/>
    </location>
</feature>
<feature type="compositionally biased region" description="Polar residues" evidence="1">
    <location>
        <begin position="290"/>
        <end position="301"/>
    </location>
</feature>
<comment type="caution">
    <text evidence="3">The sequence shown here is derived from an EMBL/GenBank/DDBJ whole genome shotgun (WGS) entry which is preliminary data.</text>
</comment>
<dbReference type="Pfam" id="PF23232">
    <property type="entry name" value="AAA_lid_13"/>
    <property type="match status" value="1"/>
</dbReference>
<dbReference type="SUPFAM" id="SSF52540">
    <property type="entry name" value="P-loop containing nucleoside triphosphate hydrolases"/>
    <property type="match status" value="1"/>
</dbReference>
<sequence>MSGLEATSSPTQNSGPPGSTPKDDTQTSIDDQIWQNKDEPSDNAHSRQVSSEGKDPKPDGSHSAPEQEGRQSTKGDSKNNIVSSGALKLSKKISHVASILEKEIEYTLDECRVGFPHLEEQIEILRKVSKELNKEEKSDAEAGDGKDEWMCEVSKLTMDDWQKSSWNGDNSLQPVIQAYYRSVAPADQSTEHGPGLGQSRSECPQRVVINSQVLKSELEEISELNLHYLPVIMAPPFKLRNEQTMSKGVQPERSENRGTNRGITSPAILESARVSGDVPDHEHSSDAQHPVTSNQPAATHDTQNKDDMKREKEITTRIAQLQVLYDFIETELKYYLKLRTQVENGSLKTIAFEELWYLFEPGDVLYDQCQGCEQALKIYSVTGGQPRRRNRTEVENDEVLRERELKRSVNPRRYYDNSDEADSEEENTKKDALVEASGLGTWSPFTIDCYKMGFDGLRVGPVDSCRQIKHYSGEFKITDLPVYPLRFHERKDKIAANLEARGRYFLNSYGHKSYNGFTFPRTRGAYQEELRGDVFIDLNDFYRTRRRQRPKLGILRKSRPDKTEVNEYVVTDAGKWRMLLDHEVDEKITDDYMASSHTFTEPIDFELVQDSAEHLRLLPYEIPAFAFRTRSYSYVNISKLAEIDKSDEARDTGFDDLVIPEGHRDLLTALVQNHATGGKVKVDLDRLNKVSTQIEIVRGKGRGLIILLHGPPGSGKTSTAETIAAYTRRPLYSLTCGDLGTLVSDVEDNLKEHTDRAHRWGCVLLLDEADVFLTRRDWRDMGRNALVSVFLRELEYYSGILFLTTNRVGVIDEAFKSRIHISLRYPRIQQRETRQIWENILKRIERNNETSAVKIKFDRASLQEFAEKHYRKNEETETTWNGRQIRNAFQTAIALGQYEREKRLRAAGMTEEDASRSGQKTWMTVKLTRANFRSIAKTASEFEDYLASVRGPDSSLAKENHLRDDAHNPDAPVVRKDYGSGVTGRGKLSLLSPSPSKPMARHARAGSAAPRRSANEDETDDEDEGILDENLSDV</sequence>
<dbReference type="Gene3D" id="3.40.50.300">
    <property type="entry name" value="P-loop containing nucleotide triphosphate hydrolases"/>
    <property type="match status" value="1"/>
</dbReference>
<dbReference type="EMBL" id="QJNU01000278">
    <property type="protein sequence ID" value="RYP03158.1"/>
    <property type="molecule type" value="Genomic_DNA"/>
</dbReference>
<keyword evidence="4" id="KW-1185">Reference proteome</keyword>
<proteinExistence type="predicted"/>
<dbReference type="OrthoDB" id="10042665at2759"/>
<name>A0A4Q4T9M8_9PEZI</name>
<dbReference type="InterPro" id="IPR003593">
    <property type="entry name" value="AAA+_ATPase"/>
</dbReference>
<dbReference type="SMART" id="SM00382">
    <property type="entry name" value="AAA"/>
    <property type="match status" value="1"/>
</dbReference>
<dbReference type="GO" id="GO:0005524">
    <property type="term" value="F:ATP binding"/>
    <property type="evidence" value="ECO:0007669"/>
    <property type="project" value="InterPro"/>
</dbReference>
<dbReference type="PANTHER" id="PTHR46411:SF2">
    <property type="entry name" value="AAA+ ATPASE DOMAIN-CONTAINING PROTEIN"/>
    <property type="match status" value="1"/>
</dbReference>
<gene>
    <name evidence="3" type="ORF">DL764_005340</name>
</gene>
<evidence type="ECO:0000313" key="3">
    <source>
        <dbReference type="EMBL" id="RYP03158.1"/>
    </source>
</evidence>
<protein>
    <recommendedName>
        <fullName evidence="2">AAA+ ATPase domain-containing protein</fullName>
    </recommendedName>
</protein>
<dbReference type="PANTHER" id="PTHR46411">
    <property type="entry name" value="FAMILY ATPASE, PUTATIVE-RELATED"/>
    <property type="match status" value="1"/>
</dbReference>
<dbReference type="STRING" id="155417.A0A4Q4T9M8"/>